<protein>
    <submittedName>
        <fullName evidence="1">Uncharacterized protein</fullName>
    </submittedName>
</protein>
<dbReference type="RefSeq" id="WP_052088356.1">
    <property type="nucleotide sequence ID" value="NZ_AWTN01000106.1"/>
</dbReference>
<dbReference type="Proteomes" id="UP000029567">
    <property type="component" value="Unassembled WGS sequence"/>
</dbReference>
<dbReference type="EMBL" id="AWTN01000106">
    <property type="protein sequence ID" value="KGG87682.1"/>
    <property type="molecule type" value="Genomic_DNA"/>
</dbReference>
<dbReference type="AlphaFoldDB" id="A0A0E3BAF5"/>
<name>A0A0E3BAF5_9BURK</name>
<sequence length="117" mass="12755">MATYSLTPEQIEAAIQGHDLRTYRGWISAANALLTDAPDWTAIVEAGGDCYVVKSMSEGKPYISHCPGYQDPNHVYTEDDMSDFDSSAWGVDAWDGMDAEANIAALQTPVFVALRHA</sequence>
<gene>
    <name evidence="1" type="ORF">P245_19720</name>
</gene>
<evidence type="ECO:0000313" key="2">
    <source>
        <dbReference type="Proteomes" id="UP000029567"/>
    </source>
</evidence>
<proteinExistence type="predicted"/>
<comment type="caution">
    <text evidence="1">The sequence shown here is derived from an EMBL/GenBank/DDBJ whole genome shotgun (WGS) entry which is preliminary data.</text>
</comment>
<evidence type="ECO:0000313" key="1">
    <source>
        <dbReference type="EMBL" id="KGG87682.1"/>
    </source>
</evidence>
<accession>A0A0E3BAF5</accession>
<organism evidence="1 2">
    <name type="scientific">Comamonas thiooxydans</name>
    <dbReference type="NCBI Taxonomy" id="363952"/>
    <lineage>
        <taxon>Bacteria</taxon>
        <taxon>Pseudomonadati</taxon>
        <taxon>Pseudomonadota</taxon>
        <taxon>Betaproteobacteria</taxon>
        <taxon>Burkholderiales</taxon>
        <taxon>Comamonadaceae</taxon>
        <taxon>Comamonas</taxon>
    </lineage>
</organism>
<reference evidence="1 2" key="1">
    <citation type="submission" date="2013-09" db="EMBL/GenBank/DDBJ databases">
        <title>High correlation between genotypes and phenotypes of environmental bacteria Comamonas testosteroni strains.</title>
        <authorList>
            <person name="Liu L."/>
            <person name="Zhu W."/>
            <person name="Xia X."/>
            <person name="Xu B."/>
            <person name="Luo M."/>
            <person name="Wang G."/>
        </authorList>
    </citation>
    <scope>NUCLEOTIDE SEQUENCE [LARGE SCALE GENOMIC DNA]</scope>
    <source>
        <strain evidence="1 2">JL14</strain>
    </source>
</reference>